<sequence>KFVMQENINKYRVQGQSKGGNLLQYTSVLWEEFMASQGWTRNK</sequence>
<name>A0A381YWG2_9ZZZZ</name>
<accession>A0A381YWG2</accession>
<organism evidence="1">
    <name type="scientific">marine metagenome</name>
    <dbReference type="NCBI Taxonomy" id="408172"/>
    <lineage>
        <taxon>unclassified sequences</taxon>
        <taxon>metagenomes</taxon>
        <taxon>ecological metagenomes</taxon>
    </lineage>
</organism>
<proteinExistence type="predicted"/>
<protein>
    <submittedName>
        <fullName evidence="1">Uncharacterized protein</fullName>
    </submittedName>
</protein>
<reference evidence="1" key="1">
    <citation type="submission" date="2018-05" db="EMBL/GenBank/DDBJ databases">
        <authorList>
            <person name="Lanie J.A."/>
            <person name="Ng W.-L."/>
            <person name="Kazmierczak K.M."/>
            <person name="Andrzejewski T.M."/>
            <person name="Davidsen T.M."/>
            <person name="Wayne K.J."/>
            <person name="Tettelin H."/>
            <person name="Glass J.I."/>
            <person name="Rusch D."/>
            <person name="Podicherti R."/>
            <person name="Tsui H.-C.T."/>
            <person name="Winkler M.E."/>
        </authorList>
    </citation>
    <scope>NUCLEOTIDE SEQUENCE</scope>
</reference>
<evidence type="ECO:0000313" key="1">
    <source>
        <dbReference type="EMBL" id="SVA80923.1"/>
    </source>
</evidence>
<gene>
    <name evidence="1" type="ORF">METZ01_LOCUS133777</name>
</gene>
<dbReference type="AlphaFoldDB" id="A0A381YWG2"/>
<dbReference type="EMBL" id="UINC01019146">
    <property type="protein sequence ID" value="SVA80923.1"/>
    <property type="molecule type" value="Genomic_DNA"/>
</dbReference>
<feature type="non-terminal residue" evidence="1">
    <location>
        <position position="1"/>
    </location>
</feature>